<protein>
    <recommendedName>
        <fullName evidence="6">Phospholipase A2</fullName>
    </recommendedName>
</protein>
<feature type="region of interest" description="Disordered" evidence="1">
    <location>
        <begin position="245"/>
        <end position="265"/>
    </location>
</feature>
<keyword evidence="2" id="KW-1133">Transmembrane helix</keyword>
<accession>A0A939BW50</accession>
<keyword evidence="3" id="KW-0732">Signal</keyword>
<keyword evidence="2" id="KW-0472">Membrane</keyword>
<proteinExistence type="predicted"/>
<dbReference type="SUPFAM" id="SSF48619">
    <property type="entry name" value="Phospholipase A2, PLA2"/>
    <property type="match status" value="1"/>
</dbReference>
<feature type="chain" id="PRO_5036884135" description="Phospholipase A2" evidence="3">
    <location>
        <begin position="22"/>
        <end position="265"/>
    </location>
</feature>
<evidence type="ECO:0000256" key="1">
    <source>
        <dbReference type="SAM" id="MobiDB-lite"/>
    </source>
</evidence>
<dbReference type="GO" id="GO:0004623">
    <property type="term" value="F:phospholipase A2 activity"/>
    <property type="evidence" value="ECO:0007669"/>
    <property type="project" value="InterPro"/>
</dbReference>
<comment type="caution">
    <text evidence="4">The sequence shown here is derived from an EMBL/GenBank/DDBJ whole genome shotgun (WGS) entry which is preliminary data.</text>
</comment>
<dbReference type="Pfam" id="PF09056">
    <property type="entry name" value="Phospholip_A2_3"/>
    <property type="match status" value="1"/>
</dbReference>
<name>A0A939BW50_9ACTN</name>
<gene>
    <name evidence="4" type="ORF">JL106_07805</name>
</gene>
<dbReference type="AlphaFoldDB" id="A0A939BW50"/>
<dbReference type="Gene3D" id="1.20.90.10">
    <property type="entry name" value="Phospholipase A2 domain"/>
    <property type="match status" value="1"/>
</dbReference>
<feature type="transmembrane region" description="Helical" evidence="2">
    <location>
        <begin position="181"/>
        <end position="201"/>
    </location>
</feature>
<dbReference type="RefSeq" id="WP_205260144.1">
    <property type="nucleotide sequence ID" value="NZ_JAERWK010000010.1"/>
</dbReference>
<evidence type="ECO:0000313" key="5">
    <source>
        <dbReference type="Proteomes" id="UP000663792"/>
    </source>
</evidence>
<keyword evidence="2" id="KW-0812">Transmembrane</keyword>
<keyword evidence="5" id="KW-1185">Reference proteome</keyword>
<dbReference type="Proteomes" id="UP000663792">
    <property type="component" value="Unassembled WGS sequence"/>
</dbReference>
<sequence>MVRWFALLVAAAAAALWTVHITPEPDAPGDPAAQRALDAVTSAAFDPTRPDALFPADFAAVMGYRPQTATGPHGRTILIKPAGDCSSPTGPTAYDFEAVCKEHDLAYDLVRYAGRVGRPMPADARRQADAMFDRELHARCSEQPLGVWDAGVCHSLAESFAVMVEINSWRQGWYPPEPENLWVLARYLAFIPVFLAAGLLVDRQLRSALRRRRPWDPDLLPSPVIRRGPVLPWRRLTRLPSGLPAALSPPVPRGFRRSAATDDGS</sequence>
<dbReference type="InterPro" id="IPR036444">
    <property type="entry name" value="PLipase_A2_dom_sf"/>
</dbReference>
<evidence type="ECO:0000256" key="3">
    <source>
        <dbReference type="SAM" id="SignalP"/>
    </source>
</evidence>
<dbReference type="GO" id="GO:0006644">
    <property type="term" value="P:phospholipid metabolic process"/>
    <property type="evidence" value="ECO:0007669"/>
    <property type="project" value="InterPro"/>
</dbReference>
<evidence type="ECO:0000313" key="4">
    <source>
        <dbReference type="EMBL" id="MBM9467183.1"/>
    </source>
</evidence>
<evidence type="ECO:0000256" key="2">
    <source>
        <dbReference type="SAM" id="Phobius"/>
    </source>
</evidence>
<evidence type="ECO:0008006" key="6">
    <source>
        <dbReference type="Google" id="ProtNLM"/>
    </source>
</evidence>
<feature type="signal peptide" evidence="3">
    <location>
        <begin position="1"/>
        <end position="21"/>
    </location>
</feature>
<organism evidence="4 5">
    <name type="scientific">Nakamurella leprariae</name>
    <dbReference type="NCBI Taxonomy" id="2803911"/>
    <lineage>
        <taxon>Bacteria</taxon>
        <taxon>Bacillati</taxon>
        <taxon>Actinomycetota</taxon>
        <taxon>Actinomycetes</taxon>
        <taxon>Nakamurellales</taxon>
        <taxon>Nakamurellaceae</taxon>
        <taxon>Nakamurella</taxon>
    </lineage>
</organism>
<dbReference type="GO" id="GO:0050482">
    <property type="term" value="P:arachidonate secretion"/>
    <property type="evidence" value="ECO:0007669"/>
    <property type="project" value="InterPro"/>
</dbReference>
<reference evidence="4" key="1">
    <citation type="submission" date="2021-01" db="EMBL/GenBank/DDBJ databases">
        <title>YIM 132084 draft genome.</title>
        <authorList>
            <person name="An D."/>
        </authorList>
    </citation>
    <scope>NUCLEOTIDE SEQUENCE</scope>
    <source>
        <strain evidence="4">YIM 132084</strain>
    </source>
</reference>
<dbReference type="EMBL" id="JAERWK010000010">
    <property type="protein sequence ID" value="MBM9467183.1"/>
    <property type="molecule type" value="Genomic_DNA"/>
</dbReference>
<dbReference type="InterPro" id="IPR015141">
    <property type="entry name" value="PLipase_A2_prok/fun"/>
</dbReference>